<dbReference type="EMBL" id="SAXX01000005">
    <property type="protein sequence ID" value="TXJ34210.1"/>
    <property type="molecule type" value="Genomic_DNA"/>
</dbReference>
<dbReference type="Proteomes" id="UP000324707">
    <property type="component" value="Unassembled WGS sequence"/>
</dbReference>
<sequence length="80" mass="9729">MKENFLKNFVDRYKDNPALYNKDFCADIKIVRENLEARFGKERLAEVIKSKYESSFKNRGISYEEAEENILRWYYKVIYS</sequence>
<dbReference type="AlphaFoldDB" id="A0A5C8EDV7"/>
<reference evidence="1 2" key="1">
    <citation type="journal article" date="1992" name="Lakartidningen">
        <title>[Penicillin V and not amoxicillin is the first choice preparation in acute otitis].</title>
        <authorList>
            <person name="Kamme C."/>
            <person name="Lundgren K."/>
            <person name="Prellner K."/>
        </authorList>
    </citation>
    <scope>NUCLEOTIDE SEQUENCE [LARGE SCALE GENOMIC DNA]</scope>
    <source>
        <strain evidence="1 2">PC5538III-lc</strain>
    </source>
</reference>
<organism evidence="1 2">
    <name type="scientific">Brachyspira aalborgi</name>
    <dbReference type="NCBI Taxonomy" id="29522"/>
    <lineage>
        <taxon>Bacteria</taxon>
        <taxon>Pseudomonadati</taxon>
        <taxon>Spirochaetota</taxon>
        <taxon>Spirochaetia</taxon>
        <taxon>Brachyspirales</taxon>
        <taxon>Brachyspiraceae</taxon>
        <taxon>Brachyspira</taxon>
    </lineage>
</organism>
<protein>
    <submittedName>
        <fullName evidence="1">Uncharacterized protein</fullName>
    </submittedName>
</protein>
<name>A0A5C8EDV7_9SPIR</name>
<evidence type="ECO:0000313" key="2">
    <source>
        <dbReference type="Proteomes" id="UP000324707"/>
    </source>
</evidence>
<gene>
    <name evidence="1" type="ORF">EPJ69_02590</name>
</gene>
<dbReference type="RefSeq" id="WP_147735960.1">
    <property type="nucleotide sequence ID" value="NZ_SAXX01000005.1"/>
</dbReference>
<comment type="caution">
    <text evidence="1">The sequence shown here is derived from an EMBL/GenBank/DDBJ whole genome shotgun (WGS) entry which is preliminary data.</text>
</comment>
<accession>A0A5C8EDV7</accession>
<evidence type="ECO:0000313" key="1">
    <source>
        <dbReference type="EMBL" id="TXJ34210.1"/>
    </source>
</evidence>
<proteinExistence type="predicted"/>